<evidence type="ECO:0000313" key="2">
    <source>
        <dbReference type="Proteomes" id="UP000266861"/>
    </source>
</evidence>
<accession>A0A397GV90</accession>
<keyword evidence="2" id="KW-1185">Reference proteome</keyword>
<protein>
    <recommendedName>
        <fullName evidence="3">Serine-threonine/tyrosine-protein kinase catalytic domain-containing protein</fullName>
    </recommendedName>
</protein>
<dbReference type="OrthoDB" id="5982051at2759"/>
<name>A0A397GV90_9GLOM</name>
<gene>
    <name evidence="1" type="ORF">Glove_441g49</name>
</gene>
<sequence length="126" mass="15041">MIMRCWDARITHRPTFKELEDELEKYWIYYNNKDSEIKIQIKKAEEFLANQESTNTTTTKLPTLLNYQIHSQAIYTSRFFDFSKLPKPKNEENFERELEELTKSTSALKVFLHPNYIDSGLVDLKV</sequence>
<dbReference type="Proteomes" id="UP000266861">
    <property type="component" value="Unassembled WGS sequence"/>
</dbReference>
<dbReference type="AlphaFoldDB" id="A0A397GV90"/>
<evidence type="ECO:0000313" key="1">
    <source>
        <dbReference type="EMBL" id="RHZ53558.1"/>
    </source>
</evidence>
<organism evidence="1 2">
    <name type="scientific">Diversispora epigaea</name>
    <dbReference type="NCBI Taxonomy" id="1348612"/>
    <lineage>
        <taxon>Eukaryota</taxon>
        <taxon>Fungi</taxon>
        <taxon>Fungi incertae sedis</taxon>
        <taxon>Mucoromycota</taxon>
        <taxon>Glomeromycotina</taxon>
        <taxon>Glomeromycetes</taxon>
        <taxon>Diversisporales</taxon>
        <taxon>Diversisporaceae</taxon>
        <taxon>Diversispora</taxon>
    </lineage>
</organism>
<dbReference type="EMBL" id="PQFF01000388">
    <property type="protein sequence ID" value="RHZ53558.1"/>
    <property type="molecule type" value="Genomic_DNA"/>
</dbReference>
<reference evidence="1 2" key="1">
    <citation type="submission" date="2018-08" db="EMBL/GenBank/DDBJ databases">
        <title>Genome and evolution of the arbuscular mycorrhizal fungus Diversispora epigaea (formerly Glomus versiforme) and its bacterial endosymbionts.</title>
        <authorList>
            <person name="Sun X."/>
            <person name="Fei Z."/>
            <person name="Harrison M."/>
        </authorList>
    </citation>
    <scope>NUCLEOTIDE SEQUENCE [LARGE SCALE GENOMIC DNA]</scope>
    <source>
        <strain evidence="1 2">IT104</strain>
    </source>
</reference>
<evidence type="ECO:0008006" key="3">
    <source>
        <dbReference type="Google" id="ProtNLM"/>
    </source>
</evidence>
<proteinExistence type="predicted"/>
<comment type="caution">
    <text evidence="1">The sequence shown here is derived from an EMBL/GenBank/DDBJ whole genome shotgun (WGS) entry which is preliminary data.</text>
</comment>